<dbReference type="Proteomes" id="UP000032120">
    <property type="component" value="Unassembled WGS sequence"/>
</dbReference>
<reference evidence="1 2" key="1">
    <citation type="submission" date="2015-01" db="EMBL/GenBank/DDBJ databases">
        <title>Draft genome sequence of Leucobacter komagatae strain VKM ST2845.</title>
        <authorList>
            <person name="Karlyshev A.V."/>
            <person name="Kudryashova E.B."/>
        </authorList>
    </citation>
    <scope>NUCLEOTIDE SEQUENCE [LARGE SCALE GENOMIC DNA]</scope>
    <source>
        <strain evidence="1 2">VKM ST2845</strain>
    </source>
</reference>
<dbReference type="EMBL" id="JXSQ01000045">
    <property type="protein sequence ID" value="KIP51321.1"/>
    <property type="molecule type" value="Genomic_DNA"/>
</dbReference>
<comment type="caution">
    <text evidence="1">The sequence shown here is derived from an EMBL/GenBank/DDBJ whole genome shotgun (WGS) entry which is preliminary data.</text>
</comment>
<sequence length="150" mass="15592">MTASPTTRRKIAPAATMVIALLGSLALLFTFVTQVAAAAPPRGTDEVRASVLAQLEESPHLTATSEHGKIIPDTLEIIDETPDGVVAFAFLTTTEALGIGVQDSQGGSFGLSAPGQKTHLLKVSNAGNVYELAVRRSGSGNGYEHTFTAE</sequence>
<gene>
    <name evidence="1" type="ORF">SD72_16065</name>
</gene>
<keyword evidence="2" id="KW-1185">Reference proteome</keyword>
<name>A0A0D0HUI6_9MICO</name>
<dbReference type="OrthoDB" id="5194379at2"/>
<dbReference type="AlphaFoldDB" id="A0A0D0HUI6"/>
<evidence type="ECO:0000313" key="1">
    <source>
        <dbReference type="EMBL" id="KIP51321.1"/>
    </source>
</evidence>
<evidence type="ECO:0000313" key="2">
    <source>
        <dbReference type="Proteomes" id="UP000032120"/>
    </source>
</evidence>
<protein>
    <submittedName>
        <fullName evidence="1">Uncharacterized protein</fullName>
    </submittedName>
</protein>
<accession>A0A0D0HUI6</accession>
<dbReference type="RefSeq" id="WP_042545484.1">
    <property type="nucleotide sequence ID" value="NZ_JXSQ01000045.1"/>
</dbReference>
<organism evidence="1 2">
    <name type="scientific">Leucobacter komagatae</name>
    <dbReference type="NCBI Taxonomy" id="55969"/>
    <lineage>
        <taxon>Bacteria</taxon>
        <taxon>Bacillati</taxon>
        <taxon>Actinomycetota</taxon>
        <taxon>Actinomycetes</taxon>
        <taxon>Micrococcales</taxon>
        <taxon>Microbacteriaceae</taxon>
        <taxon>Leucobacter</taxon>
    </lineage>
</organism>
<proteinExistence type="predicted"/>